<proteinExistence type="predicted"/>
<reference evidence="1 2" key="1">
    <citation type="submission" date="2021-12" db="EMBL/GenBank/DDBJ databases">
        <title>Genome sequencing of bacteria with rrn-lacking chromosome and rrn-plasmid.</title>
        <authorList>
            <person name="Anda M."/>
            <person name="Iwasaki W."/>
        </authorList>
    </citation>
    <scope>NUCLEOTIDE SEQUENCE [LARGE SCALE GENOMIC DNA]</scope>
    <source>
        <strain evidence="1 2">NBRC 15940</strain>
    </source>
</reference>
<keyword evidence="2" id="KW-1185">Reference proteome</keyword>
<protein>
    <submittedName>
        <fullName evidence="1">Uncharacterized protein</fullName>
    </submittedName>
</protein>
<accession>A0AAN4VW46</accession>
<comment type="caution">
    <text evidence="1">The sequence shown here is derived from an EMBL/GenBank/DDBJ whole genome shotgun (WGS) entry which is preliminary data.</text>
</comment>
<name>A0AAN4VW46_9BACT</name>
<organism evidence="1 2">
    <name type="scientific">Persicobacter diffluens</name>
    <dbReference type="NCBI Taxonomy" id="981"/>
    <lineage>
        <taxon>Bacteria</taxon>
        <taxon>Pseudomonadati</taxon>
        <taxon>Bacteroidota</taxon>
        <taxon>Cytophagia</taxon>
        <taxon>Cytophagales</taxon>
        <taxon>Persicobacteraceae</taxon>
        <taxon>Persicobacter</taxon>
    </lineage>
</organism>
<dbReference type="AlphaFoldDB" id="A0AAN4VW46"/>
<evidence type="ECO:0000313" key="2">
    <source>
        <dbReference type="Proteomes" id="UP001310022"/>
    </source>
</evidence>
<dbReference type="EMBL" id="BQKE01000001">
    <property type="protein sequence ID" value="GJM60018.1"/>
    <property type="molecule type" value="Genomic_DNA"/>
</dbReference>
<evidence type="ECO:0000313" key="1">
    <source>
        <dbReference type="EMBL" id="GJM60018.1"/>
    </source>
</evidence>
<gene>
    <name evidence="1" type="ORF">PEDI_05700</name>
</gene>
<dbReference type="Proteomes" id="UP001310022">
    <property type="component" value="Unassembled WGS sequence"/>
</dbReference>
<sequence length="48" mass="5755">MKDLGIIKIESYKGSFDLSFDAEVKIECRCFRFFHFKWDICSTENSRI</sequence>